<organism evidence="2 3">
    <name type="scientific">Stylonychia lemnae</name>
    <name type="common">Ciliate</name>
    <dbReference type="NCBI Taxonomy" id="5949"/>
    <lineage>
        <taxon>Eukaryota</taxon>
        <taxon>Sar</taxon>
        <taxon>Alveolata</taxon>
        <taxon>Ciliophora</taxon>
        <taxon>Intramacronucleata</taxon>
        <taxon>Spirotrichea</taxon>
        <taxon>Stichotrichia</taxon>
        <taxon>Sporadotrichida</taxon>
        <taxon>Oxytrichidae</taxon>
        <taxon>Stylonychinae</taxon>
        <taxon>Stylonychia</taxon>
    </lineage>
</organism>
<proteinExistence type="predicted"/>
<accession>A0A077ZXG5</accession>
<dbReference type="EMBL" id="CCKQ01003137">
    <property type="protein sequence ID" value="CDW74246.1"/>
    <property type="molecule type" value="Genomic_DNA"/>
</dbReference>
<dbReference type="Proteomes" id="UP000039865">
    <property type="component" value="Unassembled WGS sequence"/>
</dbReference>
<name>A0A077ZXG5_STYLE</name>
<keyword evidence="3" id="KW-1185">Reference proteome</keyword>
<feature type="compositionally biased region" description="Polar residues" evidence="1">
    <location>
        <begin position="198"/>
        <end position="212"/>
    </location>
</feature>
<dbReference type="AlphaFoldDB" id="A0A077ZXG5"/>
<evidence type="ECO:0000313" key="2">
    <source>
        <dbReference type="EMBL" id="CDW74246.1"/>
    </source>
</evidence>
<dbReference type="InParanoid" id="A0A077ZXG5"/>
<gene>
    <name evidence="2" type="primary">Contig9767.g10443</name>
    <name evidence="2" type="ORF">STYLEM_3240</name>
</gene>
<evidence type="ECO:0000256" key="1">
    <source>
        <dbReference type="SAM" id="MobiDB-lite"/>
    </source>
</evidence>
<feature type="region of interest" description="Disordered" evidence="1">
    <location>
        <begin position="171"/>
        <end position="253"/>
    </location>
</feature>
<feature type="compositionally biased region" description="Low complexity" evidence="1">
    <location>
        <begin position="234"/>
        <end position="247"/>
    </location>
</feature>
<feature type="region of interest" description="Disordered" evidence="1">
    <location>
        <begin position="370"/>
        <end position="396"/>
    </location>
</feature>
<evidence type="ECO:0000313" key="3">
    <source>
        <dbReference type="Proteomes" id="UP000039865"/>
    </source>
</evidence>
<reference evidence="2 3" key="1">
    <citation type="submission" date="2014-06" db="EMBL/GenBank/DDBJ databases">
        <authorList>
            <person name="Swart Estienne"/>
        </authorList>
    </citation>
    <scope>NUCLEOTIDE SEQUENCE [LARGE SCALE GENOMIC DNA]</scope>
    <source>
        <strain evidence="2 3">130c</strain>
    </source>
</reference>
<sequence length="396" mass="45340">MRRQNYDEYRQTLSNSRLKTIHNANDPNFVSTYNTSHNLVYQQPGSSPQQIQSVKTFLISNNTFSQMKQSQQASKNIYNSNNNDRPEILEIRNKEDDLNDRSCKLVNSLYQFILVRMSGRSMSYQALPNHTAPNTSRYGGANQQLPGSNNKFYGLPSRDVNSHAVKFLNDKPTSQRAAQFAEPQYNPEGRMRMDPNFLATQMQNQLQEQQPASKRKQVTFPNEGSGSPIRNAYNGNSNQNPQISQSQAFSPQKSEILTKSGSMSLISSFTPSPNGLVPNRKTIYDTYRIDSEYRENFNDPQNIYQHQHYGKPNYHVYKPYDQKQGMTRGLDFTPSTDEGQKYLDYKVRMTNDKESTNVGYAPAYQSIAHLNNPQAHRTSQKEAPKFDVLSSSYKVQ</sequence>
<protein>
    <submittedName>
        <fullName evidence="2">Uncharacterized protein</fullName>
    </submittedName>
</protein>